<reference evidence="3" key="1">
    <citation type="submission" date="2025-08" db="UniProtKB">
        <authorList>
            <consortium name="RefSeq"/>
        </authorList>
    </citation>
    <scope>IDENTIFICATION</scope>
    <source>
        <tissue evidence="3">Leaves</tissue>
    </source>
</reference>
<organism evidence="2 3">
    <name type="scientific">Coffea arabica</name>
    <name type="common">Arabian coffee</name>
    <dbReference type="NCBI Taxonomy" id="13443"/>
    <lineage>
        <taxon>Eukaryota</taxon>
        <taxon>Viridiplantae</taxon>
        <taxon>Streptophyta</taxon>
        <taxon>Embryophyta</taxon>
        <taxon>Tracheophyta</taxon>
        <taxon>Spermatophyta</taxon>
        <taxon>Magnoliopsida</taxon>
        <taxon>eudicotyledons</taxon>
        <taxon>Gunneridae</taxon>
        <taxon>Pentapetalae</taxon>
        <taxon>asterids</taxon>
        <taxon>lamiids</taxon>
        <taxon>Gentianales</taxon>
        <taxon>Rubiaceae</taxon>
        <taxon>Ixoroideae</taxon>
        <taxon>Gardenieae complex</taxon>
        <taxon>Bertiereae - Coffeeae clade</taxon>
        <taxon>Coffeeae</taxon>
        <taxon>Coffea</taxon>
    </lineage>
</organism>
<name>A0ABM4W8Y2_COFAR</name>
<dbReference type="InterPro" id="IPR000477">
    <property type="entry name" value="RT_dom"/>
</dbReference>
<keyword evidence="2" id="KW-1185">Reference proteome</keyword>
<proteinExistence type="predicted"/>
<accession>A0ABM4W8Y2</accession>
<dbReference type="GeneID" id="140021313"/>
<dbReference type="PANTHER" id="PTHR46890:SF28">
    <property type="entry name" value="REVERSE TRANSCRIPTASE DOMAIN-CONTAINING PROTEIN"/>
    <property type="match status" value="1"/>
</dbReference>
<dbReference type="Proteomes" id="UP001652660">
    <property type="component" value="Chromosome 11e"/>
</dbReference>
<evidence type="ECO:0000259" key="1">
    <source>
        <dbReference type="Pfam" id="PF00078"/>
    </source>
</evidence>
<dbReference type="Pfam" id="PF00078">
    <property type="entry name" value="RVT_1"/>
    <property type="match status" value="1"/>
</dbReference>
<dbReference type="PANTHER" id="PTHR46890">
    <property type="entry name" value="NON-LTR RETROLELEMENT REVERSE TRANSCRIPTASE-LIKE PROTEIN-RELATED"/>
    <property type="match status" value="1"/>
</dbReference>
<gene>
    <name evidence="3" type="primary">LOC140021313</name>
</gene>
<evidence type="ECO:0000313" key="3">
    <source>
        <dbReference type="RefSeq" id="XP_071928179.1"/>
    </source>
</evidence>
<protein>
    <recommendedName>
        <fullName evidence="1">Reverse transcriptase domain-containing protein</fullName>
    </recommendedName>
</protein>
<dbReference type="RefSeq" id="XP_071928179.1">
    <property type="nucleotide sequence ID" value="XM_072072078.1"/>
</dbReference>
<sequence length="392" mass="43513">MLSEVLEAIQTAEQRVLDAEISHDNHSLDELLVNLQEARARLRNALVVEEEFWRQKARVKWLCDGDRNTKFFQAVVTERRRKSVIHRIRKSDGVWIDDESSICTEAVDFFRALFTEEGGMTSSDMLEVIPRLLTETDNEMLTRAPSLQEVKEVIFSMDGESAEGPDGFTESFFTAAWEVIEEDVYRAILSFFCGAMLLRSITATAIVLLPKRLISNVWFSVIVNGLPHGFFKSTRGLQQGDPLSPALFIIGAEVLSRSLNALAEHRKFKPFRTPGGCPMVTHLAFADYVVIFTSCLKATIQLVKKVVDGYCLGSGQRVNCQKSYFLGQPQNATAAPSSDRGAVYGGQSGIVEKRLVVSAYPLVSSSVPSKGSFRVTGKSDGRLLVKFTGGWP</sequence>
<feature type="domain" description="Reverse transcriptase" evidence="1">
    <location>
        <begin position="205"/>
        <end position="326"/>
    </location>
</feature>
<dbReference type="InterPro" id="IPR052343">
    <property type="entry name" value="Retrotransposon-Effector_Assoc"/>
</dbReference>
<evidence type="ECO:0000313" key="2">
    <source>
        <dbReference type="Proteomes" id="UP001652660"/>
    </source>
</evidence>